<dbReference type="OrthoDB" id="10251342at2759"/>
<evidence type="ECO:0000313" key="15">
    <source>
        <dbReference type="EMBL" id="ELR11350.1"/>
    </source>
</evidence>
<dbReference type="PANTHER" id="PTHR46094:SF1">
    <property type="entry name" value="INTEGRATOR COMPLEX SUBUNIT 9"/>
    <property type="match status" value="1"/>
</dbReference>
<evidence type="ECO:0000256" key="5">
    <source>
        <dbReference type="ARBA" id="ARBA00022692"/>
    </source>
</evidence>
<evidence type="ECO:0000256" key="10">
    <source>
        <dbReference type="ARBA" id="ARBA00023136"/>
    </source>
</evidence>
<evidence type="ECO:0000256" key="4">
    <source>
        <dbReference type="ARBA" id="ARBA00022679"/>
    </source>
</evidence>
<dbReference type="GeneID" id="14911702"/>
<dbReference type="Gene3D" id="3.60.15.10">
    <property type="entry name" value="Ribonuclease Z/Hydroxyacylglutathione hydrolase-like"/>
    <property type="match status" value="1"/>
</dbReference>
<dbReference type="AlphaFoldDB" id="L8GE26"/>
<keyword evidence="7" id="KW-0863">Zinc-finger</keyword>
<keyword evidence="9 13" id="KW-1133">Transmembrane helix</keyword>
<dbReference type="VEuPathDB" id="AmoebaDB:ACA1_191180"/>
<feature type="domain" description="E3 ubiquitin-protein ligase synoviolin-like TPR repeats" evidence="14">
    <location>
        <begin position="1"/>
        <end position="120"/>
    </location>
</feature>
<evidence type="ECO:0000256" key="2">
    <source>
        <dbReference type="ARBA" id="ARBA00004370"/>
    </source>
</evidence>
<keyword evidence="5 13" id="KW-0812">Transmembrane</keyword>
<keyword evidence="8" id="KW-0862">Zinc</keyword>
<name>L8GE26_ACACF</name>
<organism evidence="15 16">
    <name type="scientific">Acanthamoeba castellanii (strain ATCC 30010 / Neff)</name>
    <dbReference type="NCBI Taxonomy" id="1257118"/>
    <lineage>
        <taxon>Eukaryota</taxon>
        <taxon>Amoebozoa</taxon>
        <taxon>Discosea</taxon>
        <taxon>Longamoebia</taxon>
        <taxon>Centramoebida</taxon>
        <taxon>Acanthamoebidae</taxon>
        <taxon>Acanthamoeba</taxon>
    </lineage>
</organism>
<dbReference type="InterPro" id="IPR027074">
    <property type="entry name" value="Integrator_9su"/>
</dbReference>
<gene>
    <name evidence="15" type="ORF">ACA1_191180</name>
</gene>
<dbReference type="SUPFAM" id="SSF56281">
    <property type="entry name" value="Metallo-hydrolase/oxidoreductase"/>
    <property type="match status" value="1"/>
</dbReference>
<comment type="pathway">
    <text evidence="3">Protein modification; protein ubiquitination.</text>
</comment>
<evidence type="ECO:0000256" key="8">
    <source>
        <dbReference type="ARBA" id="ARBA00022833"/>
    </source>
</evidence>
<proteinExistence type="predicted"/>
<protein>
    <submittedName>
        <fullName evidence="15">Integrator complex subunit 9, putative</fullName>
    </submittedName>
</protein>
<dbReference type="GO" id="GO:0034472">
    <property type="term" value="P:snRNA 3'-end processing"/>
    <property type="evidence" value="ECO:0007669"/>
    <property type="project" value="TreeGrafter"/>
</dbReference>
<comment type="subcellular location">
    <subcellularLocation>
        <location evidence="2">Membrane</location>
    </subcellularLocation>
    <subcellularLocation>
        <location evidence="1">Nucleus</location>
    </subcellularLocation>
</comment>
<dbReference type="RefSeq" id="XP_004333363.1">
    <property type="nucleotide sequence ID" value="XM_004333315.1"/>
</dbReference>
<keyword evidence="4" id="KW-0808">Transferase</keyword>
<dbReference type="InterPro" id="IPR057992">
    <property type="entry name" value="TPR_SYVN1_N"/>
</dbReference>
<dbReference type="Proteomes" id="UP000011083">
    <property type="component" value="Unassembled WGS sequence"/>
</dbReference>
<dbReference type="Pfam" id="PF25563">
    <property type="entry name" value="TPR_SYVN1_N"/>
    <property type="match status" value="1"/>
</dbReference>
<evidence type="ECO:0000256" key="9">
    <source>
        <dbReference type="ARBA" id="ARBA00022989"/>
    </source>
</evidence>
<keyword evidence="6" id="KW-0479">Metal-binding</keyword>
<evidence type="ECO:0000256" key="11">
    <source>
        <dbReference type="ARBA" id="ARBA00023242"/>
    </source>
</evidence>
<dbReference type="PANTHER" id="PTHR46094">
    <property type="entry name" value="INTEGRATOR COMPLEX SUBUNIT 9"/>
    <property type="match status" value="1"/>
</dbReference>
<accession>L8GE26</accession>
<sequence length="393" mass="43717">MAYVLLFASWKSIQHLIFGELREFERKRLNDRLLKYILFKIVFVGSILEISSMSVLSIWAGWFSVLGFLKLFSLLSRDRFEYLVTYKPSTPLAVHGRIFALLVSILLIDALWFAASVSIFGPAGTSVYSLGETCTVLEWRGIRLMLDCGLHLPAMQRFLPVDAEPHGVGKAKHSDGKPSKRPRPDTEEPGSGEMPFTRIGGNVFIEAGAIRFRVPEWGLLDLAAVDAILISNAQNMLALPFITEHSAFRGRVYATEPTVQIASMMMQELVKYAEKVQYPEGELAPWQNEDLIACDHKLDLKSLPATDAPAADRSRRVLLGVPAIDAIIQALAERGIRDVHVENKPQKRAMVLTVDSLSASVLLSPTKTKITTTDEQARQLLLDIITSRTLSLS</sequence>
<evidence type="ECO:0000256" key="3">
    <source>
        <dbReference type="ARBA" id="ARBA00004906"/>
    </source>
</evidence>
<evidence type="ECO:0000256" key="1">
    <source>
        <dbReference type="ARBA" id="ARBA00004123"/>
    </source>
</evidence>
<evidence type="ECO:0000313" key="16">
    <source>
        <dbReference type="Proteomes" id="UP000011083"/>
    </source>
</evidence>
<feature type="transmembrane region" description="Helical" evidence="13">
    <location>
        <begin position="33"/>
        <end position="50"/>
    </location>
</feature>
<evidence type="ECO:0000256" key="6">
    <source>
        <dbReference type="ARBA" id="ARBA00022723"/>
    </source>
</evidence>
<evidence type="ECO:0000256" key="13">
    <source>
        <dbReference type="SAM" id="Phobius"/>
    </source>
</evidence>
<dbReference type="STRING" id="1257118.L8GE26"/>
<evidence type="ECO:0000256" key="7">
    <source>
        <dbReference type="ARBA" id="ARBA00022771"/>
    </source>
</evidence>
<feature type="transmembrane region" description="Helical" evidence="13">
    <location>
        <begin position="98"/>
        <end position="120"/>
    </location>
</feature>
<feature type="region of interest" description="Disordered" evidence="12">
    <location>
        <begin position="166"/>
        <end position="195"/>
    </location>
</feature>
<feature type="compositionally biased region" description="Basic and acidic residues" evidence="12">
    <location>
        <begin position="166"/>
        <end position="186"/>
    </location>
</feature>
<keyword evidence="11" id="KW-0539">Nucleus</keyword>
<feature type="transmembrane region" description="Helical" evidence="13">
    <location>
        <begin position="56"/>
        <end position="77"/>
    </location>
</feature>
<evidence type="ECO:0000259" key="14">
    <source>
        <dbReference type="Pfam" id="PF25563"/>
    </source>
</evidence>
<dbReference type="InterPro" id="IPR036866">
    <property type="entry name" value="RibonucZ/Hydroxyglut_hydro"/>
</dbReference>
<keyword evidence="16" id="KW-1185">Reference proteome</keyword>
<dbReference type="EMBL" id="KB008154">
    <property type="protein sequence ID" value="ELR11350.1"/>
    <property type="molecule type" value="Genomic_DNA"/>
</dbReference>
<reference evidence="15 16" key="1">
    <citation type="journal article" date="2013" name="Genome Biol.">
        <title>Genome of Acanthamoeba castellanii highlights extensive lateral gene transfer and early evolution of tyrosine kinase signaling.</title>
        <authorList>
            <person name="Clarke M."/>
            <person name="Lohan A.J."/>
            <person name="Liu B."/>
            <person name="Lagkouvardos I."/>
            <person name="Roy S."/>
            <person name="Zafar N."/>
            <person name="Bertelli C."/>
            <person name="Schilde C."/>
            <person name="Kianianmomeni A."/>
            <person name="Burglin T.R."/>
            <person name="Frech C."/>
            <person name="Turcotte B."/>
            <person name="Kopec K.O."/>
            <person name="Synnott J.M."/>
            <person name="Choo C."/>
            <person name="Paponov I."/>
            <person name="Finkler A."/>
            <person name="Soon Heng Tan C."/>
            <person name="Hutchins A.P."/>
            <person name="Weinmeier T."/>
            <person name="Rattei T."/>
            <person name="Chu J.S."/>
            <person name="Gimenez G."/>
            <person name="Irimia M."/>
            <person name="Rigden D.J."/>
            <person name="Fitzpatrick D.A."/>
            <person name="Lorenzo-Morales J."/>
            <person name="Bateman A."/>
            <person name="Chiu C.H."/>
            <person name="Tang P."/>
            <person name="Hegemann P."/>
            <person name="Fromm H."/>
            <person name="Raoult D."/>
            <person name="Greub G."/>
            <person name="Miranda-Saavedra D."/>
            <person name="Chen N."/>
            <person name="Nash P."/>
            <person name="Ginger M.L."/>
            <person name="Horn M."/>
            <person name="Schaap P."/>
            <person name="Caler L."/>
            <person name="Loftus B."/>
        </authorList>
    </citation>
    <scope>NUCLEOTIDE SEQUENCE [LARGE SCALE GENOMIC DNA]</scope>
    <source>
        <strain evidence="15 16">Neff</strain>
    </source>
</reference>
<dbReference type="KEGG" id="acan:ACA1_191180"/>
<evidence type="ECO:0000256" key="12">
    <source>
        <dbReference type="SAM" id="MobiDB-lite"/>
    </source>
</evidence>
<dbReference type="GO" id="GO:0032039">
    <property type="term" value="C:integrator complex"/>
    <property type="evidence" value="ECO:0007669"/>
    <property type="project" value="InterPro"/>
</dbReference>
<keyword evidence="10 13" id="KW-0472">Membrane</keyword>